<dbReference type="EMBL" id="DS630485">
    <property type="protein sequence ID" value="EEC01273.1"/>
    <property type="molecule type" value="Genomic_DNA"/>
</dbReference>
<dbReference type="EnsemblMetazoa" id="ISCW000179-RA">
    <property type="protein sequence ID" value="ISCW000179-PA"/>
    <property type="gene ID" value="ISCW000179"/>
</dbReference>
<dbReference type="EMBL" id="ABJB010552194">
    <property type="status" value="NOT_ANNOTATED_CDS"/>
    <property type="molecule type" value="Genomic_DNA"/>
</dbReference>
<dbReference type="EMBL" id="ABJB010359101">
    <property type="status" value="NOT_ANNOTATED_CDS"/>
    <property type="molecule type" value="Genomic_DNA"/>
</dbReference>
<keyword evidence="3" id="KW-1185">Reference proteome</keyword>
<dbReference type="CDD" id="cd07511">
    <property type="entry name" value="HAD_like"/>
    <property type="match status" value="1"/>
</dbReference>
<dbReference type="PANTHER" id="PTHR19288">
    <property type="entry name" value="4-NITROPHENYLPHOSPHATASE-RELATED"/>
    <property type="match status" value="1"/>
</dbReference>
<organism>
    <name type="scientific">Ixodes scapularis</name>
    <name type="common">Black-legged tick</name>
    <name type="synonym">Deer tick</name>
    <dbReference type="NCBI Taxonomy" id="6945"/>
    <lineage>
        <taxon>Eukaryota</taxon>
        <taxon>Metazoa</taxon>
        <taxon>Ecdysozoa</taxon>
        <taxon>Arthropoda</taxon>
        <taxon>Chelicerata</taxon>
        <taxon>Arachnida</taxon>
        <taxon>Acari</taxon>
        <taxon>Parasitiformes</taxon>
        <taxon>Ixodida</taxon>
        <taxon>Ixodoidea</taxon>
        <taxon>Ixodidae</taxon>
        <taxon>Ixodinae</taxon>
        <taxon>Ixodes</taxon>
    </lineage>
</organism>
<dbReference type="Proteomes" id="UP000001555">
    <property type="component" value="Unassembled WGS sequence"/>
</dbReference>
<dbReference type="VEuPathDB" id="VectorBase:ISCP_000629"/>
<evidence type="ECO:0000313" key="3">
    <source>
        <dbReference type="Proteomes" id="UP000001555"/>
    </source>
</evidence>
<dbReference type="SUPFAM" id="SSF56784">
    <property type="entry name" value="HAD-like"/>
    <property type="match status" value="1"/>
</dbReference>
<dbReference type="PANTHER" id="PTHR19288:SF46">
    <property type="entry name" value="HALOACID DEHALOGENASE-LIKE HYDROLASE DOMAIN-CONTAINING PROTEIN 2"/>
    <property type="match status" value="1"/>
</dbReference>
<dbReference type="VEuPathDB" id="VectorBase:ISCI000179"/>
<dbReference type="InterPro" id="IPR023214">
    <property type="entry name" value="HAD_sf"/>
</dbReference>
<dbReference type="EMBL" id="ABJB010318515">
    <property type="status" value="NOT_ANNOTATED_CDS"/>
    <property type="molecule type" value="Genomic_DNA"/>
</dbReference>
<dbReference type="PaxDb" id="6945-B7P3V1"/>
<evidence type="ECO:0000313" key="1">
    <source>
        <dbReference type="EMBL" id="EEC01273.1"/>
    </source>
</evidence>
<dbReference type="VEuPathDB" id="VectorBase:ISCW000179"/>
<dbReference type="HOGENOM" id="CLU_1181350_0_0_1"/>
<dbReference type="EMBL" id="ABJB010269019">
    <property type="status" value="NOT_ANNOTATED_CDS"/>
    <property type="molecule type" value="Genomic_DNA"/>
</dbReference>
<dbReference type="Pfam" id="PF13344">
    <property type="entry name" value="Hydrolase_6"/>
    <property type="match status" value="1"/>
</dbReference>
<evidence type="ECO:0007829" key="4">
    <source>
        <dbReference type="PeptideAtlas" id="B7P3V1"/>
    </source>
</evidence>
<proteinExistence type="evidence at protein level"/>
<accession>B7P3V1</accession>
<dbReference type="EMBL" id="ABJB010635580">
    <property type="status" value="NOT_ANNOTATED_CDS"/>
    <property type="molecule type" value="Genomic_DNA"/>
</dbReference>
<dbReference type="Gene3D" id="3.40.50.1000">
    <property type="entry name" value="HAD superfamily/HAD-like"/>
    <property type="match status" value="1"/>
</dbReference>
<reference evidence="2" key="2">
    <citation type="submission" date="2020-05" db="UniProtKB">
        <authorList>
            <consortium name="EnsemblMetazoa"/>
        </authorList>
    </citation>
    <scope>IDENTIFICATION</scope>
    <source>
        <strain evidence="2">wikel</strain>
    </source>
</reference>
<dbReference type="InterPro" id="IPR036412">
    <property type="entry name" value="HAD-like_sf"/>
</dbReference>
<evidence type="ECO:0000313" key="2">
    <source>
        <dbReference type="EnsemblMetazoa" id="ISCW000179-PA"/>
    </source>
</evidence>
<dbReference type="AlphaFoldDB" id="B7P3V1"/>
<dbReference type="EMBL" id="ABJB010126010">
    <property type="status" value="NOT_ANNOTATED_CDS"/>
    <property type="molecule type" value="Genomic_DNA"/>
</dbReference>
<protein>
    <submittedName>
        <fullName evidence="1 2">Cat eye syndrome critical region protein, putative</fullName>
    </submittedName>
</protein>
<keyword evidence="4" id="KW-1267">Proteomics identification</keyword>
<reference evidence="1 3" key="1">
    <citation type="submission" date="2008-03" db="EMBL/GenBank/DDBJ databases">
        <title>Annotation of Ixodes scapularis.</title>
        <authorList>
            <consortium name="Ixodes scapularis Genome Project Consortium"/>
            <person name="Caler E."/>
            <person name="Hannick L.I."/>
            <person name="Bidwell S."/>
            <person name="Joardar V."/>
            <person name="Thiagarajan M."/>
            <person name="Amedeo P."/>
            <person name="Galinsky K.J."/>
            <person name="Schobel S."/>
            <person name="Inman J."/>
            <person name="Hostetler J."/>
            <person name="Miller J."/>
            <person name="Hammond M."/>
            <person name="Megy K."/>
            <person name="Lawson D."/>
            <person name="Kodira C."/>
            <person name="Sutton G."/>
            <person name="Meyer J."/>
            <person name="Hill C.A."/>
            <person name="Birren B."/>
            <person name="Nene V."/>
            <person name="Collins F."/>
            <person name="Alarcon-Chaidez F."/>
            <person name="Wikel S."/>
            <person name="Strausberg R."/>
        </authorList>
    </citation>
    <scope>NUCLEOTIDE SEQUENCE [LARGE SCALE GENOMIC DNA]</scope>
    <source>
        <strain evidence="3">Wikel</strain>
        <strain evidence="1">Wikel colony</strain>
    </source>
</reference>
<name>B7P3V1_IXOSC</name>
<dbReference type="EMBL" id="ABJB010860983">
    <property type="status" value="NOT_ANNOTATED_CDS"/>
    <property type="molecule type" value="Genomic_DNA"/>
</dbReference>
<gene>
    <name evidence="1" type="ORF">IscW_ISCW000179</name>
</gene>
<dbReference type="OrthoDB" id="10251048at2759"/>
<sequence>MAHFGLLLDIDGVIVRGRKVISHAIKAFQKLVDSNGRFRVPTIFVTNAGNSRRQDKAAQLSQWLGVKKITSKDIIYTALIGKPSEITYLHAESCVQEEAERLGIMHPIRRLFAIGDNINTDIYGANLYNRYLEHRRKDDFPKAILAAGSNTARESLKSDMSKDSQSSVEMVGNCGATSCISVLVHTGVYNEDLHDDSCDHTPRDLPAEVGLKEPTYRVDNVLSAVDLIFDREGFS</sequence>
<dbReference type="InParanoid" id="B7P3V1"/>
<dbReference type="EMBL" id="ABJB010568238">
    <property type="status" value="NOT_ANNOTATED_CDS"/>
    <property type="molecule type" value="Genomic_DNA"/>
</dbReference>
<dbReference type="InterPro" id="IPR006357">
    <property type="entry name" value="HAD-SF_hydro_IIA"/>
</dbReference>
<dbReference type="STRING" id="6945.B7P3V1"/>